<dbReference type="EMBL" id="AFBI03000029">
    <property type="protein sequence ID" value="EJW03833.1"/>
    <property type="molecule type" value="Genomic_DNA"/>
</dbReference>
<dbReference type="InParanoid" id="J8ZVY3"/>
<evidence type="ECO:0000313" key="3">
    <source>
        <dbReference type="Proteomes" id="UP000003163"/>
    </source>
</evidence>
<accession>J8ZVY3</accession>
<dbReference type="HOGENOM" id="CLU_533186_0_0_1"/>
<reference evidence="3" key="2">
    <citation type="submission" date="2015-07" db="EMBL/GenBank/DDBJ databases">
        <title>Contrasting host-pathogen interactions and genome evolution in two generalist and specialist microsporidian pathogens of mosquitoes.</title>
        <authorList>
            <consortium name="The Broad Institute Genomics Platform"/>
            <consortium name="The Broad Institute Genome Sequencing Center for Infectious Disease"/>
            <person name="Cuomo C.A."/>
            <person name="Sanscrainte N.D."/>
            <person name="Goldberg J.M."/>
            <person name="Heiman D."/>
            <person name="Young S."/>
            <person name="Zeng Q."/>
            <person name="Becnel J.J."/>
            <person name="Birren B.W."/>
        </authorList>
    </citation>
    <scope>NUCLEOTIDE SEQUENCE [LARGE SCALE GENOMIC DNA]</scope>
    <source>
        <strain evidence="3">USNM 41457</strain>
    </source>
</reference>
<comment type="caution">
    <text evidence="2">The sequence shown here is derived from an EMBL/GenBank/DDBJ whole genome shotgun (WGS) entry which is preliminary data.</text>
</comment>
<keyword evidence="3" id="KW-1185">Reference proteome</keyword>
<evidence type="ECO:0000256" key="1">
    <source>
        <dbReference type="SAM" id="MobiDB-lite"/>
    </source>
</evidence>
<sequence length="511" mass="59624">MSESKSMKTRYAINLYHVSGFSFTVFNPQNVDNLKTLNANKTYQLLKKILVEKADINVFRGVNNDSHIFIDRIGLIEEDDDVCPAFVLQKGFRFFKRIMVPPCLYLMKNDLVSEISKISKKNNVDIELNISHDVSIYLGGSVDNLFPGISETYKMIEKMFERDVMVLNGYYLIEDIRRFSNVGVYPISRINCKDILITGRRTVINEIAKKLNSNEYLFKRSFHADSYKFLYLIYYKRLVIENLLCERECYLIFNNEDLKFSSEIEVTIKGFYDVNIKKCIKNIKDLFQETIKVIYYEKKPRPHTFKIFHFRISDDNGNNSSDHCFDKKNIKYDFSTENIITSNSNSDSDNTYSSYGNFNFSGKSDTSNKSSAVESSNSSYEKDSSKNLHSNVHQSDNDQSYKQRFGDYLFNNNIIDNKSEKKDNTCTCIYKISSNETMQNDTFKGELDHRYVEKKYTCACKDINISYKNSENNSNVNLDMQHTEIIDNKKSVLNSDNVEKNIYLVKKYFIN</sequence>
<reference evidence="2 3" key="1">
    <citation type="submission" date="2011-08" db="EMBL/GenBank/DDBJ databases">
        <authorList>
            <person name="Liu Z.J."/>
            <person name="Shi F.L."/>
            <person name="Lu J.Q."/>
            <person name="Li M."/>
            <person name="Wang Z.L."/>
        </authorList>
    </citation>
    <scope>NUCLEOTIDE SEQUENCE [LARGE SCALE GENOMIC DNA]</scope>
    <source>
        <strain evidence="2 3">USNM 41457</strain>
    </source>
</reference>
<dbReference type="VEuPathDB" id="MicrosporidiaDB:EDEG_01877"/>
<organism evidence="2 3">
    <name type="scientific">Edhazardia aedis (strain USNM 41457)</name>
    <name type="common">Microsporidian parasite</name>
    <dbReference type="NCBI Taxonomy" id="1003232"/>
    <lineage>
        <taxon>Eukaryota</taxon>
        <taxon>Fungi</taxon>
        <taxon>Fungi incertae sedis</taxon>
        <taxon>Microsporidia</taxon>
        <taxon>Edhazardia</taxon>
    </lineage>
</organism>
<gene>
    <name evidence="2" type="ORF">EDEG_01877</name>
</gene>
<feature type="region of interest" description="Disordered" evidence="1">
    <location>
        <begin position="363"/>
        <end position="398"/>
    </location>
</feature>
<dbReference type="AlphaFoldDB" id="J8ZVY3"/>
<proteinExistence type="predicted"/>
<protein>
    <submittedName>
        <fullName evidence="2">Uncharacterized protein</fullName>
    </submittedName>
</protein>
<feature type="compositionally biased region" description="Low complexity" evidence="1">
    <location>
        <begin position="367"/>
        <end position="379"/>
    </location>
</feature>
<name>J8ZVY3_EDHAE</name>
<evidence type="ECO:0000313" key="2">
    <source>
        <dbReference type="EMBL" id="EJW03833.1"/>
    </source>
</evidence>
<dbReference type="Proteomes" id="UP000003163">
    <property type="component" value="Unassembled WGS sequence"/>
</dbReference>